<comment type="caution">
    <text evidence="2">The sequence shown here is derived from an EMBL/GenBank/DDBJ whole genome shotgun (WGS) entry which is preliminary data.</text>
</comment>
<name>A0ABU9GUS4_9GAMM</name>
<feature type="non-terminal residue" evidence="2">
    <location>
        <position position="1"/>
    </location>
</feature>
<dbReference type="GO" id="GO:0006508">
    <property type="term" value="P:proteolysis"/>
    <property type="evidence" value="ECO:0007669"/>
    <property type="project" value="UniProtKB-KW"/>
</dbReference>
<gene>
    <name evidence="2" type="ORF">V6256_15940</name>
</gene>
<dbReference type="InterPro" id="IPR014721">
    <property type="entry name" value="Ribsml_uS5_D2-typ_fold_subgr"/>
</dbReference>
<dbReference type="Pfam" id="PF05362">
    <property type="entry name" value="Lon_C"/>
    <property type="match status" value="1"/>
</dbReference>
<evidence type="ECO:0000313" key="3">
    <source>
        <dbReference type="Proteomes" id="UP001369082"/>
    </source>
</evidence>
<dbReference type="EC" id="3.4.21.-" evidence="2"/>
<dbReference type="InterPro" id="IPR008269">
    <property type="entry name" value="Lon_proteolytic"/>
</dbReference>
<sequence length="71" mass="7801">DILLDKKLKKIHVTIDNLKDYLGVRRFDFGKADSENQVGQVTGLGWTSLCGYLLTIEATSVPGKGKLTYTG</sequence>
<feature type="domain" description="Lon proteolytic" evidence="1">
    <location>
        <begin position="13"/>
        <end position="71"/>
    </location>
</feature>
<organism evidence="2 3">
    <name type="scientific">Psychromonas aquatilis</name>
    <dbReference type="NCBI Taxonomy" id="2005072"/>
    <lineage>
        <taxon>Bacteria</taxon>
        <taxon>Pseudomonadati</taxon>
        <taxon>Pseudomonadota</taxon>
        <taxon>Gammaproteobacteria</taxon>
        <taxon>Alteromonadales</taxon>
        <taxon>Psychromonadaceae</taxon>
        <taxon>Psychromonas</taxon>
    </lineage>
</organism>
<dbReference type="EMBL" id="JBAKAZ010000402">
    <property type="protein sequence ID" value="MEL0631057.1"/>
    <property type="molecule type" value="Genomic_DNA"/>
</dbReference>
<dbReference type="RefSeq" id="WP_341599181.1">
    <property type="nucleotide sequence ID" value="NZ_JBAKAZ010000402.1"/>
</dbReference>
<dbReference type="Proteomes" id="UP001369082">
    <property type="component" value="Unassembled WGS sequence"/>
</dbReference>
<dbReference type="GO" id="GO:0008233">
    <property type="term" value="F:peptidase activity"/>
    <property type="evidence" value="ECO:0007669"/>
    <property type="project" value="UniProtKB-KW"/>
</dbReference>
<proteinExistence type="predicted"/>
<keyword evidence="2" id="KW-0378">Hydrolase</keyword>
<protein>
    <submittedName>
        <fullName evidence="2">S16 family serine protease</fullName>
        <ecNumber evidence="2">3.4.21.-</ecNumber>
    </submittedName>
</protein>
<evidence type="ECO:0000259" key="1">
    <source>
        <dbReference type="Pfam" id="PF05362"/>
    </source>
</evidence>
<keyword evidence="2" id="KW-0645">Protease</keyword>
<feature type="non-terminal residue" evidence="2">
    <location>
        <position position="71"/>
    </location>
</feature>
<evidence type="ECO:0000313" key="2">
    <source>
        <dbReference type="EMBL" id="MEL0631057.1"/>
    </source>
</evidence>
<keyword evidence="3" id="KW-1185">Reference proteome</keyword>
<reference evidence="2 3" key="1">
    <citation type="submission" date="2024-02" db="EMBL/GenBank/DDBJ databases">
        <title>Bacteria isolated from the canopy kelp, Nereocystis luetkeana.</title>
        <authorList>
            <person name="Pfister C.A."/>
            <person name="Younker I.T."/>
            <person name="Light S.H."/>
        </authorList>
    </citation>
    <scope>NUCLEOTIDE SEQUENCE [LARGE SCALE GENOMIC DNA]</scope>
    <source>
        <strain evidence="2 3">TI.1.05</strain>
    </source>
</reference>
<accession>A0ABU9GUS4</accession>
<dbReference type="Gene3D" id="3.30.230.10">
    <property type="match status" value="1"/>
</dbReference>